<proteinExistence type="predicted"/>
<dbReference type="Proteomes" id="UP001465976">
    <property type="component" value="Unassembled WGS sequence"/>
</dbReference>
<comment type="caution">
    <text evidence="2">The sequence shown here is derived from an EMBL/GenBank/DDBJ whole genome shotgun (WGS) entry which is preliminary data.</text>
</comment>
<keyword evidence="3" id="KW-1185">Reference proteome</keyword>
<name>A0ABR3EVL6_9AGAR</name>
<evidence type="ECO:0000313" key="2">
    <source>
        <dbReference type="EMBL" id="KAL0566940.1"/>
    </source>
</evidence>
<sequence length="172" mass="18811">MYKYQPARGFDPKTPDFARHLGYPIYQVQSDSDRFEQDVDTVATASLALQSSPAVVVSPKPGDRSSNTYQPHTQPFPSHNALPIPFDDRIPYPGASATTPSTPLYSHTSPAGFRSSTYPNNYSGWNPSLPPSGYRVLPIPPVSSPEPPSSLTNPNIYEELLEWNTTGASSLK</sequence>
<accession>A0ABR3EVL6</accession>
<feature type="region of interest" description="Disordered" evidence="1">
    <location>
        <begin position="54"/>
        <end position="108"/>
    </location>
</feature>
<feature type="compositionally biased region" description="Polar residues" evidence="1">
    <location>
        <begin position="64"/>
        <end position="77"/>
    </location>
</feature>
<organism evidence="2 3">
    <name type="scientific">Marasmius crinis-equi</name>
    <dbReference type="NCBI Taxonomy" id="585013"/>
    <lineage>
        <taxon>Eukaryota</taxon>
        <taxon>Fungi</taxon>
        <taxon>Dikarya</taxon>
        <taxon>Basidiomycota</taxon>
        <taxon>Agaricomycotina</taxon>
        <taxon>Agaricomycetes</taxon>
        <taxon>Agaricomycetidae</taxon>
        <taxon>Agaricales</taxon>
        <taxon>Marasmiineae</taxon>
        <taxon>Marasmiaceae</taxon>
        <taxon>Marasmius</taxon>
    </lineage>
</organism>
<feature type="compositionally biased region" description="Polar residues" evidence="1">
    <location>
        <begin position="96"/>
        <end position="108"/>
    </location>
</feature>
<dbReference type="EMBL" id="JBAHYK010001727">
    <property type="protein sequence ID" value="KAL0566940.1"/>
    <property type="molecule type" value="Genomic_DNA"/>
</dbReference>
<evidence type="ECO:0000256" key="1">
    <source>
        <dbReference type="SAM" id="MobiDB-lite"/>
    </source>
</evidence>
<evidence type="ECO:0000313" key="3">
    <source>
        <dbReference type="Proteomes" id="UP001465976"/>
    </source>
</evidence>
<reference evidence="2 3" key="1">
    <citation type="submission" date="2024-02" db="EMBL/GenBank/DDBJ databases">
        <title>A draft genome for the cacao thread blight pathogen Marasmius crinis-equi.</title>
        <authorList>
            <person name="Cohen S.P."/>
            <person name="Baruah I.K."/>
            <person name="Amoako-Attah I."/>
            <person name="Bukari Y."/>
            <person name="Meinhardt L.W."/>
            <person name="Bailey B.A."/>
        </authorList>
    </citation>
    <scope>NUCLEOTIDE SEQUENCE [LARGE SCALE GENOMIC DNA]</scope>
    <source>
        <strain evidence="2 3">GH-76</strain>
    </source>
</reference>
<gene>
    <name evidence="2" type="ORF">V5O48_015054</name>
</gene>
<protein>
    <submittedName>
        <fullName evidence="2">Uncharacterized protein</fullName>
    </submittedName>
</protein>